<evidence type="ECO:0000313" key="4">
    <source>
        <dbReference type="Proteomes" id="UP000279859"/>
    </source>
</evidence>
<dbReference type="PANTHER" id="PTHR38600:SF2">
    <property type="entry name" value="SLL0088 PROTEIN"/>
    <property type="match status" value="1"/>
</dbReference>
<dbReference type="Gene3D" id="1.10.10.10">
    <property type="entry name" value="Winged helix-like DNA-binding domain superfamily/Winged helix DNA-binding domain"/>
    <property type="match status" value="1"/>
</dbReference>
<dbReference type="PROSITE" id="PS50987">
    <property type="entry name" value="HTH_ARSR_2"/>
    <property type="match status" value="1"/>
</dbReference>
<dbReference type="AlphaFoldDB" id="A0A3M8LPD2"/>
<dbReference type="EMBL" id="RDSR01000001">
    <property type="protein sequence ID" value="RNE67231.1"/>
    <property type="molecule type" value="Genomic_DNA"/>
</dbReference>
<protein>
    <submittedName>
        <fullName evidence="3">ArsR family transcriptional regulator</fullName>
    </submittedName>
</protein>
<keyword evidence="4" id="KW-1185">Reference proteome</keyword>
<comment type="caution">
    <text evidence="3">The sequence shown here is derived from an EMBL/GenBank/DDBJ whole genome shotgun (WGS) entry which is preliminary data.</text>
</comment>
<feature type="region of interest" description="Disordered" evidence="1">
    <location>
        <begin position="109"/>
        <end position="138"/>
    </location>
</feature>
<gene>
    <name evidence="3" type="ORF">EEJ31_00125</name>
</gene>
<dbReference type="InterPro" id="IPR036388">
    <property type="entry name" value="WH-like_DNA-bd_sf"/>
</dbReference>
<evidence type="ECO:0000313" key="3">
    <source>
        <dbReference type="EMBL" id="RNE67231.1"/>
    </source>
</evidence>
<dbReference type="InterPro" id="IPR011991">
    <property type="entry name" value="ArsR-like_HTH"/>
</dbReference>
<dbReference type="SMART" id="SM00418">
    <property type="entry name" value="HTH_ARSR"/>
    <property type="match status" value="1"/>
</dbReference>
<reference evidence="3 4" key="1">
    <citation type="submission" date="2018-11" db="EMBL/GenBank/DDBJ databases">
        <title>Cryobacterium sp. nov., isolated from rhizosphere soil of lettuce.</title>
        <authorList>
            <person name="Wang Y."/>
        </authorList>
    </citation>
    <scope>NUCLEOTIDE SEQUENCE [LARGE SCALE GENOMIC DNA]</scope>
    <source>
        <strain evidence="3 4">NEAU-85</strain>
    </source>
</reference>
<dbReference type="Proteomes" id="UP000279859">
    <property type="component" value="Unassembled WGS sequence"/>
</dbReference>
<dbReference type="Pfam" id="PF12840">
    <property type="entry name" value="HTH_20"/>
    <property type="match status" value="1"/>
</dbReference>
<sequence>MSEATDDDRLDRAFTALADPVRRRIIARLSHGPATVGELSEPFDITLQAVSRHIQVLEQARLVTRTRDAQRRPVHLDAAQLEALTAWIDTYRLIHEQQFRRLDAVLASAGPEADETTTPTASPASGTSTSDPKKEAGQ</sequence>
<dbReference type="InterPro" id="IPR001845">
    <property type="entry name" value="HTH_ArsR_DNA-bd_dom"/>
</dbReference>
<dbReference type="GO" id="GO:0003700">
    <property type="term" value="F:DNA-binding transcription factor activity"/>
    <property type="evidence" value="ECO:0007669"/>
    <property type="project" value="InterPro"/>
</dbReference>
<dbReference type="PANTHER" id="PTHR38600">
    <property type="entry name" value="TRANSCRIPTIONAL REGULATORY PROTEIN"/>
    <property type="match status" value="1"/>
</dbReference>
<dbReference type="RefSeq" id="WP_123044263.1">
    <property type="nucleotide sequence ID" value="NZ_RDSR01000001.1"/>
</dbReference>
<proteinExistence type="predicted"/>
<dbReference type="NCBIfam" id="NF033788">
    <property type="entry name" value="HTH_metalloreg"/>
    <property type="match status" value="1"/>
</dbReference>
<name>A0A3M8LPD2_9MICO</name>
<accession>A0A3M8LPD2</accession>
<organism evidence="3 4">
    <name type="scientific">Cryobacterium tepidiphilum</name>
    <dbReference type="NCBI Taxonomy" id="2486026"/>
    <lineage>
        <taxon>Bacteria</taxon>
        <taxon>Bacillati</taxon>
        <taxon>Actinomycetota</taxon>
        <taxon>Actinomycetes</taxon>
        <taxon>Micrococcales</taxon>
        <taxon>Microbacteriaceae</taxon>
        <taxon>Cryobacterium</taxon>
    </lineage>
</organism>
<feature type="domain" description="HTH arsR-type" evidence="2">
    <location>
        <begin position="2"/>
        <end position="96"/>
    </location>
</feature>
<dbReference type="CDD" id="cd00090">
    <property type="entry name" value="HTH_ARSR"/>
    <property type="match status" value="1"/>
</dbReference>
<dbReference type="SUPFAM" id="SSF46785">
    <property type="entry name" value="Winged helix' DNA-binding domain"/>
    <property type="match status" value="1"/>
</dbReference>
<evidence type="ECO:0000256" key="1">
    <source>
        <dbReference type="SAM" id="MobiDB-lite"/>
    </source>
</evidence>
<dbReference type="OrthoDB" id="9806976at2"/>
<dbReference type="InterPro" id="IPR036390">
    <property type="entry name" value="WH_DNA-bd_sf"/>
</dbReference>
<feature type="compositionally biased region" description="Low complexity" evidence="1">
    <location>
        <begin position="116"/>
        <end position="130"/>
    </location>
</feature>
<evidence type="ECO:0000259" key="2">
    <source>
        <dbReference type="PROSITE" id="PS50987"/>
    </source>
</evidence>